<name>A0A3E1R8W2_9BURK</name>
<gene>
    <name evidence="4" type="ORF">DIC66_16540</name>
</gene>
<feature type="chain" id="PRO_5017713003" description="Ice-binding protein C-terminal domain-containing protein" evidence="2">
    <location>
        <begin position="26"/>
        <end position="126"/>
    </location>
</feature>
<accession>A0A3E1R8W2</accession>
<feature type="domain" description="Ice-binding protein C-terminal" evidence="3">
    <location>
        <begin position="92"/>
        <end position="116"/>
    </location>
</feature>
<dbReference type="Proteomes" id="UP000260665">
    <property type="component" value="Unassembled WGS sequence"/>
</dbReference>
<dbReference type="OrthoDB" id="1465721at2"/>
<dbReference type="Pfam" id="PF07589">
    <property type="entry name" value="PEP-CTERM"/>
    <property type="match status" value="1"/>
</dbReference>
<dbReference type="RefSeq" id="WP_117179201.1">
    <property type="nucleotide sequence ID" value="NZ_QFZK01000012.1"/>
</dbReference>
<sequence length="126" mass="13466">MKNLTTFKSIFVLAALSLSAGFVSAADGKQCFEDGLKTPWRTPVKNIDLGHNDDKPGHSDDRNEGHHGDKTSFEYNGHHFHDKDHGGISVSPVSEPATDAMLLAGLVMVGTLARRKPKSLGAALSA</sequence>
<evidence type="ECO:0000256" key="1">
    <source>
        <dbReference type="SAM" id="MobiDB-lite"/>
    </source>
</evidence>
<dbReference type="InterPro" id="IPR013424">
    <property type="entry name" value="Ice-binding_C"/>
</dbReference>
<evidence type="ECO:0000313" key="5">
    <source>
        <dbReference type="Proteomes" id="UP000260665"/>
    </source>
</evidence>
<dbReference type="AlphaFoldDB" id="A0A3E1R8W2"/>
<evidence type="ECO:0000259" key="3">
    <source>
        <dbReference type="Pfam" id="PF07589"/>
    </source>
</evidence>
<reference evidence="4 5" key="1">
    <citation type="submission" date="2018-05" db="EMBL/GenBank/DDBJ databases">
        <title>Rhodoferax soyangensis sp.nov., isolated from an oligotrophic freshwater lake.</title>
        <authorList>
            <person name="Park M."/>
        </authorList>
    </citation>
    <scope>NUCLEOTIDE SEQUENCE [LARGE SCALE GENOMIC DNA]</scope>
    <source>
        <strain evidence="4 5">IMCC26218</strain>
    </source>
</reference>
<evidence type="ECO:0000313" key="4">
    <source>
        <dbReference type="EMBL" id="RFO95795.1"/>
    </source>
</evidence>
<protein>
    <recommendedName>
        <fullName evidence="3">Ice-binding protein C-terminal domain-containing protein</fullName>
    </recommendedName>
</protein>
<feature type="compositionally biased region" description="Basic and acidic residues" evidence="1">
    <location>
        <begin position="48"/>
        <end position="86"/>
    </location>
</feature>
<comment type="caution">
    <text evidence="4">The sequence shown here is derived from an EMBL/GenBank/DDBJ whole genome shotgun (WGS) entry which is preliminary data.</text>
</comment>
<proteinExistence type="predicted"/>
<keyword evidence="5" id="KW-1185">Reference proteome</keyword>
<feature type="region of interest" description="Disordered" evidence="1">
    <location>
        <begin position="39"/>
        <end position="92"/>
    </location>
</feature>
<organism evidence="4 5">
    <name type="scientific">Rhodoferax lacus</name>
    <dbReference type="NCBI Taxonomy" id="2184758"/>
    <lineage>
        <taxon>Bacteria</taxon>
        <taxon>Pseudomonadati</taxon>
        <taxon>Pseudomonadota</taxon>
        <taxon>Betaproteobacteria</taxon>
        <taxon>Burkholderiales</taxon>
        <taxon>Comamonadaceae</taxon>
        <taxon>Rhodoferax</taxon>
    </lineage>
</organism>
<keyword evidence="2" id="KW-0732">Signal</keyword>
<dbReference type="EMBL" id="QFZK01000012">
    <property type="protein sequence ID" value="RFO95795.1"/>
    <property type="molecule type" value="Genomic_DNA"/>
</dbReference>
<feature type="signal peptide" evidence="2">
    <location>
        <begin position="1"/>
        <end position="25"/>
    </location>
</feature>
<evidence type="ECO:0000256" key="2">
    <source>
        <dbReference type="SAM" id="SignalP"/>
    </source>
</evidence>